<comment type="subcellular location">
    <subcellularLocation>
        <location evidence="1">Cell membrane</location>
        <topology evidence="1">Multi-pass membrane protein</topology>
    </subcellularLocation>
</comment>
<feature type="transmembrane region" description="Helical" evidence="7">
    <location>
        <begin position="84"/>
        <end position="103"/>
    </location>
</feature>
<dbReference type="PANTHER" id="PTHR30482:SF17">
    <property type="entry name" value="ABC TRANSPORTER ATP-BINDING PROTEIN"/>
    <property type="match status" value="1"/>
</dbReference>
<sequence>MTASPASRAPSAAKAAAPPSPGERTAPTTGPAGSKGPAGPAARPPRRWRGAAAPAAVLAVLALLPYSALEIPVLLDGPVNSPGSLQLLALCLVFGGLALGYDLMFGRTGLLSFGHALYVAGGAYGTQLAMTELGLGLFPAIGLALAGGTAAAVLLGAVSLRGLALGGIGFAMVTLAFAQAGSIWVQRNPGGLTGGEEGLPLHTGGVPDALVGVQNTANVYWLALAYLALTAAVVWTAVSRPVGRVWQGIRDNEQRVSVLGYDPFRHKLGVFVLASALGVLGGAMHLLVTAGATPRSSTPEFTLTLLVMVVLGGSGTRWGPLIGGVLFTFLDQRLAVLASSDLVHGLPGILRAPLSEPMVVLGTLFVIAVYAAPGGIASIRRSLTRRRGEESR</sequence>
<organism evidence="8 9">
    <name type="scientific">Streptomyces chitinivorans</name>
    <dbReference type="NCBI Taxonomy" id="1257027"/>
    <lineage>
        <taxon>Bacteria</taxon>
        <taxon>Bacillati</taxon>
        <taxon>Actinomycetota</taxon>
        <taxon>Actinomycetes</taxon>
        <taxon>Kitasatosporales</taxon>
        <taxon>Streptomycetaceae</taxon>
        <taxon>Streptomyces</taxon>
    </lineage>
</organism>
<feature type="transmembrane region" description="Helical" evidence="7">
    <location>
        <begin position="110"/>
        <end position="130"/>
    </location>
</feature>
<evidence type="ECO:0000256" key="5">
    <source>
        <dbReference type="ARBA" id="ARBA00023136"/>
    </source>
</evidence>
<evidence type="ECO:0000256" key="4">
    <source>
        <dbReference type="ARBA" id="ARBA00022989"/>
    </source>
</evidence>
<feature type="transmembrane region" description="Helical" evidence="7">
    <location>
        <begin position="334"/>
        <end position="352"/>
    </location>
</feature>
<reference evidence="8 9" key="1">
    <citation type="submission" date="2024-10" db="EMBL/GenBank/DDBJ databases">
        <authorList>
            <person name="Cho J.-C."/>
        </authorList>
    </citation>
    <scope>NUCLEOTIDE SEQUENCE [LARGE SCALE GENOMIC DNA]</scope>
    <source>
        <strain evidence="8 9">KCTC29696</strain>
    </source>
</reference>
<evidence type="ECO:0000256" key="2">
    <source>
        <dbReference type="ARBA" id="ARBA00022475"/>
    </source>
</evidence>
<keyword evidence="3 7" id="KW-0812">Transmembrane</keyword>
<feature type="transmembrane region" description="Helical" evidence="7">
    <location>
        <begin position="136"/>
        <end position="156"/>
    </location>
</feature>
<dbReference type="EMBL" id="JBIHMK010000082">
    <property type="protein sequence ID" value="MFH0250453.1"/>
    <property type="molecule type" value="Genomic_DNA"/>
</dbReference>
<feature type="region of interest" description="Disordered" evidence="6">
    <location>
        <begin position="1"/>
        <end position="46"/>
    </location>
</feature>
<dbReference type="InterPro" id="IPR043428">
    <property type="entry name" value="LivM-like"/>
</dbReference>
<comment type="caution">
    <text evidence="8">The sequence shown here is derived from an EMBL/GenBank/DDBJ whole genome shotgun (WGS) entry which is preliminary data.</text>
</comment>
<feature type="transmembrane region" description="Helical" evidence="7">
    <location>
        <begin position="268"/>
        <end position="291"/>
    </location>
</feature>
<protein>
    <submittedName>
        <fullName evidence="8">Branched-chain amino acid ABC transporter permease</fullName>
    </submittedName>
</protein>
<proteinExistence type="predicted"/>
<evidence type="ECO:0000313" key="8">
    <source>
        <dbReference type="EMBL" id="MFH0250453.1"/>
    </source>
</evidence>
<evidence type="ECO:0000256" key="6">
    <source>
        <dbReference type="SAM" id="MobiDB-lite"/>
    </source>
</evidence>
<evidence type="ECO:0000313" key="9">
    <source>
        <dbReference type="Proteomes" id="UP001607069"/>
    </source>
</evidence>
<dbReference type="InterPro" id="IPR001851">
    <property type="entry name" value="ABC_transp_permease"/>
</dbReference>
<dbReference type="CDD" id="cd06581">
    <property type="entry name" value="TM_PBP1_LivM_like"/>
    <property type="match status" value="1"/>
</dbReference>
<evidence type="ECO:0000256" key="7">
    <source>
        <dbReference type="SAM" id="Phobius"/>
    </source>
</evidence>
<evidence type="ECO:0000256" key="3">
    <source>
        <dbReference type="ARBA" id="ARBA00022692"/>
    </source>
</evidence>
<feature type="transmembrane region" description="Helical" evidence="7">
    <location>
        <begin position="163"/>
        <end position="185"/>
    </location>
</feature>
<feature type="transmembrane region" description="Helical" evidence="7">
    <location>
        <begin position="219"/>
        <end position="238"/>
    </location>
</feature>
<feature type="compositionally biased region" description="Low complexity" evidence="6">
    <location>
        <begin position="1"/>
        <end position="17"/>
    </location>
</feature>
<keyword evidence="5 7" id="KW-0472">Membrane</keyword>
<dbReference type="Pfam" id="PF02653">
    <property type="entry name" value="BPD_transp_2"/>
    <property type="match status" value="1"/>
</dbReference>
<name>A0ABW7HX40_9ACTN</name>
<keyword evidence="4 7" id="KW-1133">Transmembrane helix</keyword>
<keyword evidence="9" id="KW-1185">Reference proteome</keyword>
<feature type="transmembrane region" description="Helical" evidence="7">
    <location>
        <begin position="303"/>
        <end position="327"/>
    </location>
</feature>
<dbReference type="PANTHER" id="PTHR30482">
    <property type="entry name" value="HIGH-AFFINITY BRANCHED-CHAIN AMINO ACID TRANSPORT SYSTEM PERMEASE"/>
    <property type="match status" value="1"/>
</dbReference>
<feature type="compositionally biased region" description="Low complexity" evidence="6">
    <location>
        <begin position="26"/>
        <end position="41"/>
    </location>
</feature>
<feature type="transmembrane region" description="Helical" evidence="7">
    <location>
        <begin position="358"/>
        <end position="379"/>
    </location>
</feature>
<feature type="transmembrane region" description="Helical" evidence="7">
    <location>
        <begin position="51"/>
        <end position="69"/>
    </location>
</feature>
<dbReference type="Proteomes" id="UP001607069">
    <property type="component" value="Unassembled WGS sequence"/>
</dbReference>
<accession>A0ABW7HX40</accession>
<keyword evidence="2" id="KW-1003">Cell membrane</keyword>
<gene>
    <name evidence="8" type="ORF">ACG5V6_19840</name>
</gene>
<evidence type="ECO:0000256" key="1">
    <source>
        <dbReference type="ARBA" id="ARBA00004651"/>
    </source>
</evidence>
<dbReference type="RefSeq" id="WP_279950162.1">
    <property type="nucleotide sequence ID" value="NZ_BAABEN010000019.1"/>
</dbReference>